<dbReference type="Proteomes" id="UP001428817">
    <property type="component" value="Unassembled WGS sequence"/>
</dbReference>
<keyword evidence="6" id="KW-1185">Reference proteome</keyword>
<evidence type="ECO:0000313" key="6">
    <source>
        <dbReference type="Proteomes" id="UP001428817"/>
    </source>
</evidence>
<gene>
    <name evidence="5" type="ORF">GCM10023321_17960</name>
</gene>
<name>A0ABP9PT85_9PSEU</name>
<accession>A0ABP9PT85</accession>
<feature type="transmembrane region" description="Helical" evidence="3">
    <location>
        <begin position="61"/>
        <end position="82"/>
    </location>
</feature>
<dbReference type="EMBL" id="BAABJP010000007">
    <property type="protein sequence ID" value="GAA5151248.1"/>
    <property type="molecule type" value="Genomic_DNA"/>
</dbReference>
<feature type="domain" description="Calcineurin-like phosphoesterase" evidence="4">
    <location>
        <begin position="146"/>
        <end position="318"/>
    </location>
</feature>
<protein>
    <submittedName>
        <fullName evidence="5">Metallophosphoesterase</fullName>
    </submittedName>
</protein>
<evidence type="ECO:0000256" key="3">
    <source>
        <dbReference type="SAM" id="Phobius"/>
    </source>
</evidence>
<evidence type="ECO:0000256" key="1">
    <source>
        <dbReference type="ARBA" id="ARBA00022723"/>
    </source>
</evidence>
<dbReference type="PANTHER" id="PTHR31302">
    <property type="entry name" value="TRANSMEMBRANE PROTEIN WITH METALLOPHOSPHOESTERASE DOMAIN-RELATED"/>
    <property type="match status" value="1"/>
</dbReference>
<feature type="transmembrane region" description="Helical" evidence="3">
    <location>
        <begin position="30"/>
        <end position="49"/>
    </location>
</feature>
<proteinExistence type="predicted"/>
<dbReference type="InterPro" id="IPR004843">
    <property type="entry name" value="Calcineurin-like_PHP"/>
</dbReference>
<sequence length="375" mass="40358">MMAATVVVLLHAYLYFRLVRDVLPERRWRLVGLLVLVLLAFSTVAAVAVGREIRPELGIPLSWAGYLWIVFGLYTALALLVLELPRALLRRRLDPSRRTALARLLTGAAALFAAGTVGFGVTQARRPRLVRREITLDRLDPALDGMTIAALSDVHVGTINRRPFLRDVVTQVNDARPDLVAIVGDLVDGSVEQLGDIVEALSGLDAPAFFVTGNHEYFSGADDWCEFLTGIGVRVLRNERVAVGRRGAPPGSATLDLAGIDDRTAARSGEAGHAPNLAGALAGRDESRPVVLLAHQPVMVDQAAGRGVDLQISGHTHGGQFLPMGYVVLLDQPVLAGLTRVGRTWLYVTRGVGFWGPPVRVGAPPEITLLTLRAP</sequence>
<dbReference type="CDD" id="cd07385">
    <property type="entry name" value="MPP_YkuE_C"/>
    <property type="match status" value="1"/>
</dbReference>
<dbReference type="InterPro" id="IPR029052">
    <property type="entry name" value="Metallo-depent_PP-like"/>
</dbReference>
<keyword evidence="2" id="KW-0378">Hydrolase</keyword>
<evidence type="ECO:0000256" key="2">
    <source>
        <dbReference type="ARBA" id="ARBA00022801"/>
    </source>
</evidence>
<comment type="caution">
    <text evidence="5">The sequence shown here is derived from an EMBL/GenBank/DDBJ whole genome shotgun (WGS) entry which is preliminary data.</text>
</comment>
<keyword evidence="3" id="KW-1133">Transmembrane helix</keyword>
<evidence type="ECO:0000259" key="4">
    <source>
        <dbReference type="Pfam" id="PF00149"/>
    </source>
</evidence>
<keyword evidence="3" id="KW-0472">Membrane</keyword>
<dbReference type="PANTHER" id="PTHR31302:SF31">
    <property type="entry name" value="PHOSPHODIESTERASE YAEI"/>
    <property type="match status" value="1"/>
</dbReference>
<feature type="transmembrane region" description="Helical" evidence="3">
    <location>
        <begin position="102"/>
        <end position="122"/>
    </location>
</feature>
<dbReference type="Gene3D" id="3.60.21.10">
    <property type="match status" value="1"/>
</dbReference>
<dbReference type="Pfam" id="PF00149">
    <property type="entry name" value="Metallophos"/>
    <property type="match status" value="1"/>
</dbReference>
<dbReference type="InterPro" id="IPR051158">
    <property type="entry name" value="Metallophosphoesterase_sf"/>
</dbReference>
<dbReference type="SUPFAM" id="SSF56300">
    <property type="entry name" value="Metallo-dependent phosphatases"/>
    <property type="match status" value="1"/>
</dbReference>
<organism evidence="5 6">
    <name type="scientific">Pseudonocardia eucalypti</name>
    <dbReference type="NCBI Taxonomy" id="648755"/>
    <lineage>
        <taxon>Bacteria</taxon>
        <taxon>Bacillati</taxon>
        <taxon>Actinomycetota</taxon>
        <taxon>Actinomycetes</taxon>
        <taxon>Pseudonocardiales</taxon>
        <taxon>Pseudonocardiaceae</taxon>
        <taxon>Pseudonocardia</taxon>
    </lineage>
</organism>
<evidence type="ECO:0000313" key="5">
    <source>
        <dbReference type="EMBL" id="GAA5151248.1"/>
    </source>
</evidence>
<keyword evidence="3" id="KW-0812">Transmembrane</keyword>
<reference evidence="6" key="1">
    <citation type="journal article" date="2019" name="Int. J. Syst. Evol. Microbiol.">
        <title>The Global Catalogue of Microorganisms (GCM) 10K type strain sequencing project: providing services to taxonomists for standard genome sequencing and annotation.</title>
        <authorList>
            <consortium name="The Broad Institute Genomics Platform"/>
            <consortium name="The Broad Institute Genome Sequencing Center for Infectious Disease"/>
            <person name="Wu L."/>
            <person name="Ma J."/>
        </authorList>
    </citation>
    <scope>NUCLEOTIDE SEQUENCE [LARGE SCALE GENOMIC DNA]</scope>
    <source>
        <strain evidence="6">JCM 18303</strain>
    </source>
</reference>
<keyword evidence="1" id="KW-0479">Metal-binding</keyword>